<name>A0ACC0G7F0_9ERIC</name>
<evidence type="ECO:0000313" key="2">
    <source>
        <dbReference type="Proteomes" id="UP001060215"/>
    </source>
</evidence>
<evidence type="ECO:0000313" key="1">
    <source>
        <dbReference type="EMBL" id="KAI7996945.1"/>
    </source>
</evidence>
<sequence>MKSIGMRIVIGIGGRRGGGGEIRVGVGRREAEEGPEGEGEAAKVLKREAEEEVEDLFAAQSLWVARYVLAHLRRHLRYLHHQRAVHHHLSFSLFLVCPSFLRFVK</sequence>
<dbReference type="Proteomes" id="UP001060215">
    <property type="component" value="Chromosome 10"/>
</dbReference>
<accession>A0ACC0G7F0</accession>
<keyword evidence="2" id="KW-1185">Reference proteome</keyword>
<comment type="caution">
    <text evidence="1">The sequence shown here is derived from an EMBL/GenBank/DDBJ whole genome shotgun (WGS) entry which is preliminary data.</text>
</comment>
<organism evidence="1 2">
    <name type="scientific">Camellia lanceoleosa</name>
    <dbReference type="NCBI Taxonomy" id="1840588"/>
    <lineage>
        <taxon>Eukaryota</taxon>
        <taxon>Viridiplantae</taxon>
        <taxon>Streptophyta</taxon>
        <taxon>Embryophyta</taxon>
        <taxon>Tracheophyta</taxon>
        <taxon>Spermatophyta</taxon>
        <taxon>Magnoliopsida</taxon>
        <taxon>eudicotyledons</taxon>
        <taxon>Gunneridae</taxon>
        <taxon>Pentapetalae</taxon>
        <taxon>asterids</taxon>
        <taxon>Ericales</taxon>
        <taxon>Theaceae</taxon>
        <taxon>Camellia</taxon>
    </lineage>
</organism>
<proteinExistence type="predicted"/>
<reference evidence="1 2" key="1">
    <citation type="journal article" date="2022" name="Plant J.">
        <title>Chromosome-level genome of Camellia lanceoleosa provides a valuable resource for understanding genome evolution and self-incompatibility.</title>
        <authorList>
            <person name="Gong W."/>
            <person name="Xiao S."/>
            <person name="Wang L."/>
            <person name="Liao Z."/>
            <person name="Chang Y."/>
            <person name="Mo W."/>
            <person name="Hu G."/>
            <person name="Li W."/>
            <person name="Zhao G."/>
            <person name="Zhu H."/>
            <person name="Hu X."/>
            <person name="Ji K."/>
            <person name="Xiang X."/>
            <person name="Song Q."/>
            <person name="Yuan D."/>
            <person name="Jin S."/>
            <person name="Zhang L."/>
        </authorList>
    </citation>
    <scope>NUCLEOTIDE SEQUENCE [LARGE SCALE GENOMIC DNA]</scope>
    <source>
        <strain evidence="1">SQ_2022a</strain>
    </source>
</reference>
<protein>
    <submittedName>
        <fullName evidence="1">Uncharacterized protein</fullName>
    </submittedName>
</protein>
<gene>
    <name evidence="1" type="ORF">LOK49_LG10G03069</name>
</gene>
<dbReference type="EMBL" id="CM045767">
    <property type="protein sequence ID" value="KAI7996945.1"/>
    <property type="molecule type" value="Genomic_DNA"/>
</dbReference>